<accession>A0A381UE34</accession>
<name>A0A381UE34_9ZZZZ</name>
<evidence type="ECO:0000256" key="1">
    <source>
        <dbReference type="ARBA" id="ARBA00022679"/>
    </source>
</evidence>
<reference evidence="5" key="1">
    <citation type="submission" date="2018-05" db="EMBL/GenBank/DDBJ databases">
        <authorList>
            <person name="Lanie J.A."/>
            <person name="Ng W.-L."/>
            <person name="Kazmierczak K.M."/>
            <person name="Andrzejewski T.M."/>
            <person name="Davidsen T.M."/>
            <person name="Wayne K.J."/>
            <person name="Tettelin H."/>
            <person name="Glass J.I."/>
            <person name="Rusch D."/>
            <person name="Podicherti R."/>
            <person name="Tsui H.-C.T."/>
            <person name="Winkler M.E."/>
        </authorList>
    </citation>
    <scope>NUCLEOTIDE SEQUENCE</scope>
</reference>
<evidence type="ECO:0008006" key="6">
    <source>
        <dbReference type="Google" id="ProtNLM"/>
    </source>
</evidence>
<gene>
    <name evidence="5" type="ORF">METZ01_LOCUS78461</name>
</gene>
<dbReference type="InterPro" id="IPR036371">
    <property type="entry name" value="TPK_B1-bd_sf"/>
</dbReference>
<keyword evidence="4" id="KW-0067">ATP-binding</keyword>
<dbReference type="InterPro" id="IPR036759">
    <property type="entry name" value="TPK_catalytic_sf"/>
</dbReference>
<dbReference type="AlphaFoldDB" id="A0A381UE34"/>
<evidence type="ECO:0000256" key="4">
    <source>
        <dbReference type="ARBA" id="ARBA00022840"/>
    </source>
</evidence>
<evidence type="ECO:0000256" key="3">
    <source>
        <dbReference type="ARBA" id="ARBA00022777"/>
    </source>
</evidence>
<dbReference type="Gene3D" id="3.40.50.10240">
    <property type="entry name" value="Thiamin pyrophosphokinase, catalytic domain"/>
    <property type="match status" value="1"/>
</dbReference>
<dbReference type="GO" id="GO:0004788">
    <property type="term" value="F:thiamine diphosphokinase activity"/>
    <property type="evidence" value="ECO:0007669"/>
    <property type="project" value="InterPro"/>
</dbReference>
<keyword evidence="1" id="KW-0808">Transferase</keyword>
<evidence type="ECO:0000313" key="5">
    <source>
        <dbReference type="EMBL" id="SVA25607.1"/>
    </source>
</evidence>
<organism evidence="5">
    <name type="scientific">marine metagenome</name>
    <dbReference type="NCBI Taxonomy" id="408172"/>
    <lineage>
        <taxon>unclassified sequences</taxon>
        <taxon>metagenomes</taxon>
        <taxon>ecological metagenomes</taxon>
    </lineage>
</organism>
<keyword evidence="3" id="KW-0418">Kinase</keyword>
<dbReference type="EMBL" id="UINC01006119">
    <property type="protein sequence ID" value="SVA25607.1"/>
    <property type="molecule type" value="Genomic_DNA"/>
</dbReference>
<dbReference type="SUPFAM" id="SSF63862">
    <property type="entry name" value="Thiamin pyrophosphokinase, substrate-binding domain"/>
    <property type="match status" value="1"/>
</dbReference>
<dbReference type="GO" id="GO:0005524">
    <property type="term" value="F:ATP binding"/>
    <property type="evidence" value="ECO:0007669"/>
    <property type="project" value="UniProtKB-KW"/>
</dbReference>
<keyword evidence="2" id="KW-0547">Nucleotide-binding</keyword>
<dbReference type="GO" id="GO:0009229">
    <property type="term" value="P:thiamine diphosphate biosynthetic process"/>
    <property type="evidence" value="ECO:0007669"/>
    <property type="project" value="InterPro"/>
</dbReference>
<protein>
    <recommendedName>
        <fullName evidence="6">Thiamin pyrophosphokinase thiamin-binding domain-containing protein</fullName>
    </recommendedName>
</protein>
<proteinExistence type="predicted"/>
<dbReference type="GO" id="GO:0016301">
    <property type="term" value="F:kinase activity"/>
    <property type="evidence" value="ECO:0007669"/>
    <property type="project" value="UniProtKB-KW"/>
</dbReference>
<evidence type="ECO:0000256" key="2">
    <source>
        <dbReference type="ARBA" id="ARBA00022741"/>
    </source>
</evidence>
<sequence>MSLVGFSGGQDDHNMAALWTLVSFFEKMELTFYSNSSKIKCVKGDTRIDSFTGQTISIIPTKENIETSVSGLKYSINKSILKPPSFGTRNSAKGNHFSIQSNGPVWVFLNYAE</sequence>